<reference evidence="3" key="1">
    <citation type="submission" date="2020-10" db="EMBL/GenBank/DDBJ databases">
        <authorList>
            <person name="Gilroy R."/>
        </authorList>
    </citation>
    <scope>NUCLEOTIDE SEQUENCE</scope>
    <source>
        <strain evidence="3">ChiHjej10B9-9673</strain>
    </source>
</reference>
<gene>
    <name evidence="3" type="ORF">IAC18_08440</name>
</gene>
<dbReference type="Proteomes" id="UP000824001">
    <property type="component" value="Unassembled WGS sequence"/>
</dbReference>
<dbReference type="AlphaFoldDB" id="A0A9D1JVS0"/>
<feature type="coiled-coil region" evidence="1">
    <location>
        <begin position="206"/>
        <end position="233"/>
    </location>
</feature>
<evidence type="ECO:0000256" key="1">
    <source>
        <dbReference type="SAM" id="Coils"/>
    </source>
</evidence>
<organism evidence="3 4">
    <name type="scientific">Candidatus Scatomorpha merdipullorum</name>
    <dbReference type="NCBI Taxonomy" id="2840927"/>
    <lineage>
        <taxon>Bacteria</taxon>
        <taxon>Bacillati</taxon>
        <taxon>Bacillota</taxon>
        <taxon>Clostridia</taxon>
        <taxon>Eubacteriales</taxon>
        <taxon>Candidatus Scatomorpha</taxon>
    </lineage>
</organism>
<sequence>MDERFFRLFAEPTNLYCAGSPVIIVSGELYKDNQTGGIFAQCVFRNAARLPIKALTARFQPLDTTGAPLGCPGEYQYLDLMAPRDVFFGQESPVYLPDSTTRGFKLSIGRVVFADNSVWTPDEDAAWEQLPMPEPLAAKLGDAELMRQYALKYGADSAVTYAEFKDLWRCNCGAINHEDEPACFRCGKERAAIASPDLEALKSERDERLKHEAEMAEKARAEAEERKKANVKKAKKLAKIITPIVILLIAGAIYLGWYMNKSDEYDAALALLEAGEEEEAVEAFTALGSFKDSRQQIYNLAAAKLEDGDYDGAAELFTGLGDYEDSADQVNNVWYTKADRLLAGIDKSVTVSTLSDYDEAYELFSGLGDYSDSAERAAAVQAEAEEYKQDVYDECFELIESGNVETAKNYFKALGEFGYKDSAEIFEEIERQEDVLDLIHDNYFTYKDKRVPM</sequence>
<keyword evidence="2" id="KW-0812">Transmembrane</keyword>
<name>A0A9D1JVS0_9FIRM</name>
<evidence type="ECO:0000313" key="3">
    <source>
        <dbReference type="EMBL" id="HIS67581.1"/>
    </source>
</evidence>
<keyword evidence="1" id="KW-0175">Coiled coil</keyword>
<evidence type="ECO:0000256" key="2">
    <source>
        <dbReference type="SAM" id="Phobius"/>
    </source>
</evidence>
<feature type="transmembrane region" description="Helical" evidence="2">
    <location>
        <begin position="237"/>
        <end position="259"/>
    </location>
</feature>
<proteinExistence type="predicted"/>
<reference evidence="3" key="2">
    <citation type="journal article" date="2021" name="PeerJ">
        <title>Extensive microbial diversity within the chicken gut microbiome revealed by metagenomics and culture.</title>
        <authorList>
            <person name="Gilroy R."/>
            <person name="Ravi A."/>
            <person name="Getino M."/>
            <person name="Pursley I."/>
            <person name="Horton D.L."/>
            <person name="Alikhan N.F."/>
            <person name="Baker D."/>
            <person name="Gharbi K."/>
            <person name="Hall N."/>
            <person name="Watson M."/>
            <person name="Adriaenssens E.M."/>
            <person name="Foster-Nyarko E."/>
            <person name="Jarju S."/>
            <person name="Secka A."/>
            <person name="Antonio M."/>
            <person name="Oren A."/>
            <person name="Chaudhuri R.R."/>
            <person name="La Ragione R."/>
            <person name="Hildebrand F."/>
            <person name="Pallen M.J."/>
        </authorList>
    </citation>
    <scope>NUCLEOTIDE SEQUENCE</scope>
    <source>
        <strain evidence="3">ChiHjej10B9-9673</strain>
    </source>
</reference>
<comment type="caution">
    <text evidence="3">The sequence shown here is derived from an EMBL/GenBank/DDBJ whole genome shotgun (WGS) entry which is preliminary data.</text>
</comment>
<protein>
    <submittedName>
        <fullName evidence="3">Uncharacterized protein</fullName>
    </submittedName>
</protein>
<feature type="non-terminal residue" evidence="3">
    <location>
        <position position="453"/>
    </location>
</feature>
<evidence type="ECO:0000313" key="4">
    <source>
        <dbReference type="Proteomes" id="UP000824001"/>
    </source>
</evidence>
<keyword evidence="2" id="KW-1133">Transmembrane helix</keyword>
<keyword evidence="2" id="KW-0472">Membrane</keyword>
<accession>A0A9D1JVS0</accession>
<dbReference type="EMBL" id="DVJK01000241">
    <property type="protein sequence ID" value="HIS67581.1"/>
    <property type="molecule type" value="Genomic_DNA"/>
</dbReference>